<feature type="non-terminal residue" evidence="1">
    <location>
        <position position="1"/>
    </location>
</feature>
<feature type="non-terminal residue" evidence="1">
    <location>
        <position position="48"/>
    </location>
</feature>
<protein>
    <submittedName>
        <fullName evidence="1">13279_t:CDS:1</fullName>
    </submittedName>
</protein>
<reference evidence="1" key="1">
    <citation type="submission" date="2022-08" db="EMBL/GenBank/DDBJ databases">
        <authorList>
            <person name="Kallberg Y."/>
            <person name="Tangrot J."/>
            <person name="Rosling A."/>
        </authorList>
    </citation>
    <scope>NUCLEOTIDE SEQUENCE</scope>
    <source>
        <strain evidence="1">Wild A</strain>
    </source>
</reference>
<sequence length="48" mass="5534">KRDEENLNLNGGGELQISINRKDLEQYSTGDFKRGRKKGVISVFDDHR</sequence>
<comment type="caution">
    <text evidence="1">The sequence shown here is derived from an EMBL/GenBank/DDBJ whole genome shotgun (WGS) entry which is preliminary data.</text>
</comment>
<dbReference type="Proteomes" id="UP001153678">
    <property type="component" value="Unassembled WGS sequence"/>
</dbReference>
<evidence type="ECO:0000313" key="2">
    <source>
        <dbReference type="Proteomes" id="UP001153678"/>
    </source>
</evidence>
<dbReference type="AlphaFoldDB" id="A0A9W4X188"/>
<organism evidence="1 2">
    <name type="scientific">Funneliformis geosporum</name>
    <dbReference type="NCBI Taxonomy" id="1117311"/>
    <lineage>
        <taxon>Eukaryota</taxon>
        <taxon>Fungi</taxon>
        <taxon>Fungi incertae sedis</taxon>
        <taxon>Mucoromycota</taxon>
        <taxon>Glomeromycotina</taxon>
        <taxon>Glomeromycetes</taxon>
        <taxon>Glomerales</taxon>
        <taxon>Glomeraceae</taxon>
        <taxon>Funneliformis</taxon>
    </lineage>
</organism>
<gene>
    <name evidence="1" type="ORF">FWILDA_LOCUS19609</name>
</gene>
<accession>A0A9W4X188</accession>
<evidence type="ECO:0000313" key="1">
    <source>
        <dbReference type="EMBL" id="CAI2200519.1"/>
    </source>
</evidence>
<name>A0A9W4X188_9GLOM</name>
<keyword evidence="2" id="KW-1185">Reference proteome</keyword>
<proteinExistence type="predicted"/>
<dbReference type="EMBL" id="CAMKVN010024575">
    <property type="protein sequence ID" value="CAI2200519.1"/>
    <property type="molecule type" value="Genomic_DNA"/>
</dbReference>